<protein>
    <submittedName>
        <fullName evidence="1">Uncharacterized protein</fullName>
    </submittedName>
</protein>
<dbReference type="KEGG" id="chyd:H4K34_12930"/>
<reference evidence="1 2" key="1">
    <citation type="submission" date="2020-08" db="EMBL/GenBank/DDBJ databases">
        <title>Croceimicrobium hydrocarbonivorans gen. nov., sp. nov., a novel marine bacterium isolated from a bacterial consortium that degrades polyethylene terephthalate.</title>
        <authorList>
            <person name="Liu R."/>
        </authorList>
    </citation>
    <scope>NUCLEOTIDE SEQUENCE [LARGE SCALE GENOMIC DNA]</scope>
    <source>
        <strain evidence="1 2">A20-9</strain>
    </source>
</reference>
<sequence length="163" mass="19308">MIDLKERYFLVSFQFNKRTPADFKLTKVKGEEYCLDKSGNKWTQAYLWDKGWGQEYGFIRFPEPNFKELWSLLLESEISDNQQGAAELLKAKYPEELKLALKELFKSSQALDSNMSNRINCLQLGINCSPIEGKPHTEVEKDFQDWKYLKAEFERLRSKPYRF</sequence>
<evidence type="ECO:0000313" key="2">
    <source>
        <dbReference type="Proteomes" id="UP000516305"/>
    </source>
</evidence>
<keyword evidence="2" id="KW-1185">Reference proteome</keyword>
<dbReference type="AlphaFoldDB" id="A0A7H0VC26"/>
<gene>
    <name evidence="1" type="ORF">H4K34_12930</name>
</gene>
<name>A0A7H0VC26_9FLAO</name>
<organism evidence="1 2">
    <name type="scientific">Croceimicrobium hydrocarbonivorans</name>
    <dbReference type="NCBI Taxonomy" id="2761580"/>
    <lineage>
        <taxon>Bacteria</taxon>
        <taxon>Pseudomonadati</taxon>
        <taxon>Bacteroidota</taxon>
        <taxon>Flavobacteriia</taxon>
        <taxon>Flavobacteriales</taxon>
        <taxon>Owenweeksiaceae</taxon>
        <taxon>Croceimicrobium</taxon>
    </lineage>
</organism>
<dbReference type="Proteomes" id="UP000516305">
    <property type="component" value="Chromosome"/>
</dbReference>
<evidence type="ECO:0000313" key="1">
    <source>
        <dbReference type="EMBL" id="QNR23274.1"/>
    </source>
</evidence>
<dbReference type="EMBL" id="CP060139">
    <property type="protein sequence ID" value="QNR23274.1"/>
    <property type="molecule type" value="Genomic_DNA"/>
</dbReference>
<accession>A0A7H0VC26</accession>
<proteinExistence type="predicted"/>
<dbReference type="RefSeq" id="WP_210757803.1">
    <property type="nucleotide sequence ID" value="NZ_CP060139.1"/>
</dbReference>